<proteinExistence type="predicted"/>
<protein>
    <submittedName>
        <fullName evidence="1">Uncharacterized protein</fullName>
    </submittedName>
</protein>
<dbReference type="EMBL" id="JACGCM010001311">
    <property type="protein sequence ID" value="KAF6156658.1"/>
    <property type="molecule type" value="Genomic_DNA"/>
</dbReference>
<reference evidence="1 2" key="1">
    <citation type="journal article" date="2020" name="IScience">
        <title>Genome Sequencing of the Endangered Kingdonia uniflora (Circaeasteraceae, Ranunculales) Reveals Potential Mechanisms of Evolutionary Specialization.</title>
        <authorList>
            <person name="Sun Y."/>
            <person name="Deng T."/>
            <person name="Zhang A."/>
            <person name="Moore M.J."/>
            <person name="Landis J.B."/>
            <person name="Lin N."/>
            <person name="Zhang H."/>
            <person name="Zhang X."/>
            <person name="Huang J."/>
            <person name="Zhang X."/>
            <person name="Sun H."/>
            <person name="Wang H."/>
        </authorList>
    </citation>
    <scope>NUCLEOTIDE SEQUENCE [LARGE SCALE GENOMIC DNA]</scope>
    <source>
        <strain evidence="1">TB1705</strain>
        <tissue evidence="1">Leaf</tissue>
    </source>
</reference>
<comment type="caution">
    <text evidence="1">The sequence shown here is derived from an EMBL/GenBank/DDBJ whole genome shotgun (WGS) entry which is preliminary data.</text>
</comment>
<name>A0A7J7MPL8_9MAGN</name>
<evidence type="ECO:0000313" key="2">
    <source>
        <dbReference type="Proteomes" id="UP000541444"/>
    </source>
</evidence>
<dbReference type="Proteomes" id="UP000541444">
    <property type="component" value="Unassembled WGS sequence"/>
</dbReference>
<keyword evidence="2" id="KW-1185">Reference proteome</keyword>
<dbReference type="AlphaFoldDB" id="A0A7J7MPL8"/>
<feature type="non-terminal residue" evidence="1">
    <location>
        <position position="58"/>
    </location>
</feature>
<gene>
    <name evidence="1" type="ORF">GIB67_017794</name>
</gene>
<evidence type="ECO:0000313" key="1">
    <source>
        <dbReference type="EMBL" id="KAF6156658.1"/>
    </source>
</evidence>
<sequence>MVEGCLLQCTDLFPKLCLVSWLSVLSYFDHMKIWSKDVCCNVLICSRSFVWCRRFVSG</sequence>
<organism evidence="1 2">
    <name type="scientific">Kingdonia uniflora</name>
    <dbReference type="NCBI Taxonomy" id="39325"/>
    <lineage>
        <taxon>Eukaryota</taxon>
        <taxon>Viridiplantae</taxon>
        <taxon>Streptophyta</taxon>
        <taxon>Embryophyta</taxon>
        <taxon>Tracheophyta</taxon>
        <taxon>Spermatophyta</taxon>
        <taxon>Magnoliopsida</taxon>
        <taxon>Ranunculales</taxon>
        <taxon>Circaeasteraceae</taxon>
        <taxon>Kingdonia</taxon>
    </lineage>
</organism>
<accession>A0A7J7MPL8</accession>